<proteinExistence type="predicted"/>
<protein>
    <submittedName>
        <fullName evidence="1">Uncharacterized protein</fullName>
    </submittedName>
</protein>
<evidence type="ECO:0000313" key="2">
    <source>
        <dbReference type="Proteomes" id="UP000051836"/>
    </source>
</evidence>
<gene>
    <name evidence="1" type="ORF">AAES_137415</name>
</gene>
<comment type="caution">
    <text evidence="1">The sequence shown here is derived from an EMBL/GenBank/DDBJ whole genome shotgun (WGS) entry which is preliminary data.</text>
</comment>
<evidence type="ECO:0000313" key="1">
    <source>
        <dbReference type="EMBL" id="KQK78265.1"/>
    </source>
</evidence>
<dbReference type="EMBL" id="LMAW01002678">
    <property type="protein sequence ID" value="KQK78265.1"/>
    <property type="molecule type" value="Genomic_DNA"/>
</dbReference>
<name>A0A0Q3QYQ5_AMAAE</name>
<accession>A0A0Q3QYQ5</accession>
<keyword evidence="2" id="KW-1185">Reference proteome</keyword>
<reference evidence="1 2" key="1">
    <citation type="submission" date="2015-10" db="EMBL/GenBank/DDBJ databases">
        <authorList>
            <person name="Gilbert D.G."/>
        </authorList>
    </citation>
    <scope>NUCLEOTIDE SEQUENCE [LARGE SCALE GENOMIC DNA]</scope>
    <source>
        <strain evidence="1">FVVF132</strain>
    </source>
</reference>
<sequence>MAHELIPTLVSWPKDQQHHGGSDHLILQLPVLWQIKHLPPGKTLDEGSDRDGPGLAWISSHPAPHSAAFSAGDADVIKYNLAAVKAQLTKLLGRDYLLFIES</sequence>
<organism evidence="1 2">
    <name type="scientific">Amazona aestiva</name>
    <name type="common">Blue-fronted Amazon parrot</name>
    <dbReference type="NCBI Taxonomy" id="12930"/>
    <lineage>
        <taxon>Eukaryota</taxon>
        <taxon>Metazoa</taxon>
        <taxon>Chordata</taxon>
        <taxon>Craniata</taxon>
        <taxon>Vertebrata</taxon>
        <taxon>Euteleostomi</taxon>
        <taxon>Archelosauria</taxon>
        <taxon>Archosauria</taxon>
        <taxon>Dinosauria</taxon>
        <taxon>Saurischia</taxon>
        <taxon>Theropoda</taxon>
        <taxon>Coelurosauria</taxon>
        <taxon>Aves</taxon>
        <taxon>Neognathae</taxon>
        <taxon>Neoaves</taxon>
        <taxon>Telluraves</taxon>
        <taxon>Australaves</taxon>
        <taxon>Psittaciformes</taxon>
        <taxon>Psittacidae</taxon>
        <taxon>Amazona</taxon>
    </lineage>
</organism>
<dbReference type="AlphaFoldDB" id="A0A0Q3QYQ5"/>
<dbReference type="Proteomes" id="UP000051836">
    <property type="component" value="Unassembled WGS sequence"/>
</dbReference>